<feature type="transmembrane region" description="Helical" evidence="1">
    <location>
        <begin position="12"/>
        <end position="32"/>
    </location>
</feature>
<feature type="transmembrane region" description="Helical" evidence="1">
    <location>
        <begin position="77"/>
        <end position="101"/>
    </location>
</feature>
<dbReference type="Pfam" id="PF06772">
    <property type="entry name" value="LtrA"/>
    <property type="match status" value="1"/>
</dbReference>
<dbReference type="AlphaFoldDB" id="A0A2R7Z0G8"/>
<keyword evidence="1" id="KW-0812">Transmembrane</keyword>
<keyword evidence="3" id="KW-1185">Reference proteome</keyword>
<evidence type="ECO:0000313" key="3">
    <source>
        <dbReference type="Proteomes" id="UP000244867"/>
    </source>
</evidence>
<evidence type="ECO:0000256" key="1">
    <source>
        <dbReference type="SAM" id="Phobius"/>
    </source>
</evidence>
<feature type="transmembrane region" description="Helical" evidence="1">
    <location>
        <begin position="170"/>
        <end position="188"/>
    </location>
</feature>
<feature type="transmembrane region" description="Helical" evidence="1">
    <location>
        <begin position="113"/>
        <end position="133"/>
    </location>
</feature>
<keyword evidence="1" id="KW-0472">Membrane</keyword>
<proteinExistence type="predicted"/>
<feature type="transmembrane region" description="Helical" evidence="1">
    <location>
        <begin position="285"/>
        <end position="305"/>
    </location>
</feature>
<accession>A0A2R7Z0G8</accession>
<gene>
    <name evidence="2" type="ORF">C7S10_05890</name>
</gene>
<dbReference type="Proteomes" id="UP000244867">
    <property type="component" value="Unassembled WGS sequence"/>
</dbReference>
<feature type="transmembrane region" description="Helical" evidence="1">
    <location>
        <begin position="145"/>
        <end position="164"/>
    </location>
</feature>
<dbReference type="PANTHER" id="PTHR36840">
    <property type="entry name" value="BLL5714 PROTEIN"/>
    <property type="match status" value="1"/>
</dbReference>
<feature type="transmembrane region" description="Helical" evidence="1">
    <location>
        <begin position="369"/>
        <end position="388"/>
    </location>
</feature>
<dbReference type="PANTHER" id="PTHR36840:SF1">
    <property type="entry name" value="BLL5714 PROTEIN"/>
    <property type="match status" value="1"/>
</dbReference>
<organism evidence="2 3">
    <name type="scientific">Nocardioides currus</name>
    <dbReference type="NCBI Taxonomy" id="2133958"/>
    <lineage>
        <taxon>Bacteria</taxon>
        <taxon>Bacillati</taxon>
        <taxon>Actinomycetota</taxon>
        <taxon>Actinomycetes</taxon>
        <taxon>Propionibacteriales</taxon>
        <taxon>Nocardioidaceae</taxon>
        <taxon>Nocardioides</taxon>
    </lineage>
</organism>
<dbReference type="EMBL" id="PYXZ01000002">
    <property type="protein sequence ID" value="PUA82118.1"/>
    <property type="molecule type" value="Genomic_DNA"/>
</dbReference>
<reference evidence="2 3" key="1">
    <citation type="submission" date="2018-03" db="EMBL/GenBank/DDBJ databases">
        <authorList>
            <person name="Keele B.F."/>
        </authorList>
    </citation>
    <scope>NUCLEOTIDE SEQUENCE [LARGE SCALE GENOMIC DNA]</scope>
    <source>
        <strain evidence="2 3">IB-3</strain>
    </source>
</reference>
<keyword evidence="1" id="KW-1133">Transmembrane helix</keyword>
<evidence type="ECO:0000313" key="2">
    <source>
        <dbReference type="EMBL" id="PUA82118.1"/>
    </source>
</evidence>
<protein>
    <recommendedName>
        <fullName evidence="4">Low temperature requirement protein A</fullName>
    </recommendedName>
</protein>
<name>A0A2R7Z0G8_9ACTN</name>
<sequence length="403" mass="43726">MTGRDPRESHRAATPLELLYDLTFVIAFGLAADELAHALAADHVGSGLGGFAFAMFAVTWAWIQYTWFASAYDTDDWLCRLMVMVQMIGVLILALGLPALFSSLEHGEHFDNRVMVLGYVVMRVPMVAMWLRAARADPPRRRSPLVYVATIVASQVIWCYIALAEMTIEHTLLVMVVPLVVELSGPVFGERVAADQRIPWHPHHLAERYGLLVIIALGEGLLGTVAALSAIVGPDGPGWSGDVAILGVAGVALIFGMWWIYFVLPNGELLDRHPGRGLAWGYSHFVVMAALVAVGAGLHVAAYFIEHHSELDAVATLWTVVVPLAAYVIGVLVLYSILTLTFDPFHLALLVASVAVMAAGVVMAQAGQPLEWCLLVVAATPWVTVIGYETIGHRHEEAVLARD</sequence>
<comment type="caution">
    <text evidence="2">The sequence shown here is derived from an EMBL/GenBank/DDBJ whole genome shotgun (WGS) entry which is preliminary data.</text>
</comment>
<feature type="transmembrane region" description="Helical" evidence="1">
    <location>
        <begin position="209"/>
        <end position="231"/>
    </location>
</feature>
<feature type="transmembrane region" description="Helical" evidence="1">
    <location>
        <begin position="317"/>
        <end position="338"/>
    </location>
</feature>
<feature type="transmembrane region" description="Helical" evidence="1">
    <location>
        <begin position="243"/>
        <end position="264"/>
    </location>
</feature>
<evidence type="ECO:0008006" key="4">
    <source>
        <dbReference type="Google" id="ProtNLM"/>
    </source>
</evidence>
<feature type="transmembrane region" description="Helical" evidence="1">
    <location>
        <begin position="345"/>
        <end position="363"/>
    </location>
</feature>
<dbReference type="InterPro" id="IPR010640">
    <property type="entry name" value="Low_temperature_requirement_A"/>
</dbReference>
<feature type="transmembrane region" description="Helical" evidence="1">
    <location>
        <begin position="44"/>
        <end position="65"/>
    </location>
</feature>
<dbReference type="OrthoDB" id="7698234at2"/>